<keyword evidence="2" id="KW-1185">Reference proteome</keyword>
<dbReference type="EMBL" id="CP060490">
    <property type="protein sequence ID" value="QNL43419.1"/>
    <property type="molecule type" value="Genomic_DNA"/>
</dbReference>
<sequence length="154" mass="16865">MIRAGFLGASELFAAGRLPPEVIWIDPQRPEVLTTRRWDLLTLSRGGCERLEAHKGLFCACETLLVPGDCGGALLQRIRAERVVGYGVDRKDSLTFSSMGDGQKVLCIQRELRSVDGVLVESQEIPLPDTVLHLPEEGVLALMGTRLLLGTLLQ</sequence>
<name>A0A7G9B1I8_9FIRM</name>
<evidence type="ECO:0000313" key="2">
    <source>
        <dbReference type="Proteomes" id="UP000515960"/>
    </source>
</evidence>
<protein>
    <submittedName>
        <fullName evidence="1">Uncharacterized protein</fullName>
    </submittedName>
</protein>
<evidence type="ECO:0000313" key="1">
    <source>
        <dbReference type="EMBL" id="QNL43419.1"/>
    </source>
</evidence>
<accession>A0A7G9B1I8</accession>
<reference evidence="1 2" key="1">
    <citation type="submission" date="2020-08" db="EMBL/GenBank/DDBJ databases">
        <authorList>
            <person name="Liu C."/>
            <person name="Sun Q."/>
        </authorList>
    </citation>
    <scope>NUCLEOTIDE SEQUENCE [LARGE SCALE GENOMIC DNA]</scope>
    <source>
        <strain evidence="1 2">NSJ-62</strain>
    </source>
</reference>
<organism evidence="1 2">
    <name type="scientific">Oscillibacter hominis</name>
    <dbReference type="NCBI Taxonomy" id="2763056"/>
    <lineage>
        <taxon>Bacteria</taxon>
        <taxon>Bacillati</taxon>
        <taxon>Bacillota</taxon>
        <taxon>Clostridia</taxon>
        <taxon>Eubacteriales</taxon>
        <taxon>Oscillospiraceae</taxon>
        <taxon>Oscillibacter</taxon>
    </lineage>
</organism>
<dbReference type="RefSeq" id="WP_187332010.1">
    <property type="nucleotide sequence ID" value="NZ_CP060490.1"/>
</dbReference>
<dbReference type="Proteomes" id="UP000515960">
    <property type="component" value="Chromosome"/>
</dbReference>
<proteinExistence type="predicted"/>
<dbReference type="AlphaFoldDB" id="A0A7G9B1I8"/>
<dbReference type="KEGG" id="ohi:H8790_07905"/>
<gene>
    <name evidence="1" type="ORF">H8790_07905</name>
</gene>